<feature type="region of interest" description="Disordered" evidence="10">
    <location>
        <begin position="133"/>
        <end position="155"/>
    </location>
</feature>
<dbReference type="RefSeq" id="WP_130542962.1">
    <property type="nucleotide sequence ID" value="NZ_CP042431.1"/>
</dbReference>
<dbReference type="AlphaFoldDB" id="A0A4Q7MZA1"/>
<dbReference type="PROSITE" id="PS52015">
    <property type="entry name" value="TONB_CTD"/>
    <property type="match status" value="1"/>
</dbReference>
<comment type="subcellular location">
    <subcellularLocation>
        <location evidence="1">Cell inner membrane</location>
        <topology evidence="1">Single-pass membrane protein</topology>
        <orientation evidence="1">Periplasmic side</orientation>
    </subcellularLocation>
</comment>
<dbReference type="GO" id="GO:0015031">
    <property type="term" value="P:protein transport"/>
    <property type="evidence" value="ECO:0007669"/>
    <property type="project" value="UniProtKB-KW"/>
</dbReference>
<feature type="domain" description="TonB C-terminal" evidence="12">
    <location>
        <begin position="185"/>
        <end position="276"/>
    </location>
</feature>
<dbReference type="EMBL" id="SGXA01000002">
    <property type="protein sequence ID" value="RZS72563.1"/>
    <property type="molecule type" value="Genomic_DNA"/>
</dbReference>
<keyword evidence="6 11" id="KW-0812">Transmembrane</keyword>
<protein>
    <submittedName>
        <fullName evidence="13">Outer membrane transport energization protein TonB</fullName>
    </submittedName>
</protein>
<dbReference type="Gene3D" id="3.30.1150.10">
    <property type="match status" value="1"/>
</dbReference>
<dbReference type="InterPro" id="IPR006260">
    <property type="entry name" value="TonB/TolA_C"/>
</dbReference>
<feature type="compositionally biased region" description="Pro residues" evidence="10">
    <location>
        <begin position="87"/>
        <end position="97"/>
    </location>
</feature>
<dbReference type="Proteomes" id="UP000293874">
    <property type="component" value="Unassembled WGS sequence"/>
</dbReference>
<dbReference type="SUPFAM" id="SSF74653">
    <property type="entry name" value="TolA/TonB C-terminal domain"/>
    <property type="match status" value="1"/>
</dbReference>
<evidence type="ECO:0000256" key="5">
    <source>
        <dbReference type="ARBA" id="ARBA00022519"/>
    </source>
</evidence>
<keyword evidence="8 11" id="KW-1133">Transmembrane helix</keyword>
<evidence type="ECO:0000256" key="3">
    <source>
        <dbReference type="ARBA" id="ARBA00022448"/>
    </source>
</evidence>
<comment type="caution">
    <text evidence="13">The sequence shown here is derived from an EMBL/GenBank/DDBJ whole genome shotgun (WGS) entry which is preliminary data.</text>
</comment>
<reference evidence="13 14" key="1">
    <citation type="submission" date="2019-02" db="EMBL/GenBank/DDBJ databases">
        <title>Genomic Encyclopedia of Type Strains, Phase IV (KMG-IV): sequencing the most valuable type-strain genomes for metagenomic binning, comparative biology and taxonomic classification.</title>
        <authorList>
            <person name="Goeker M."/>
        </authorList>
    </citation>
    <scope>NUCLEOTIDE SEQUENCE [LARGE SCALE GENOMIC DNA]</scope>
    <source>
        <strain evidence="13 14">DSM 18116</strain>
    </source>
</reference>
<dbReference type="PANTHER" id="PTHR33446:SF2">
    <property type="entry name" value="PROTEIN TONB"/>
    <property type="match status" value="1"/>
</dbReference>
<dbReference type="InterPro" id="IPR037682">
    <property type="entry name" value="TonB_C"/>
</dbReference>
<dbReference type="GO" id="GO:0055085">
    <property type="term" value="P:transmembrane transport"/>
    <property type="evidence" value="ECO:0007669"/>
    <property type="project" value="InterPro"/>
</dbReference>
<evidence type="ECO:0000313" key="14">
    <source>
        <dbReference type="Proteomes" id="UP000293874"/>
    </source>
</evidence>
<organism evidence="13 14">
    <name type="scientific">Pseudobacter ginsenosidimutans</name>
    <dbReference type="NCBI Taxonomy" id="661488"/>
    <lineage>
        <taxon>Bacteria</taxon>
        <taxon>Pseudomonadati</taxon>
        <taxon>Bacteroidota</taxon>
        <taxon>Chitinophagia</taxon>
        <taxon>Chitinophagales</taxon>
        <taxon>Chitinophagaceae</taxon>
        <taxon>Pseudobacter</taxon>
    </lineage>
</organism>
<evidence type="ECO:0000256" key="11">
    <source>
        <dbReference type="SAM" id="Phobius"/>
    </source>
</evidence>
<dbReference type="GO" id="GO:0030288">
    <property type="term" value="C:outer membrane-bounded periplasmic space"/>
    <property type="evidence" value="ECO:0007669"/>
    <property type="project" value="InterPro"/>
</dbReference>
<evidence type="ECO:0000256" key="9">
    <source>
        <dbReference type="ARBA" id="ARBA00023136"/>
    </source>
</evidence>
<keyword evidence="4" id="KW-1003">Cell membrane</keyword>
<sequence length="276" mass="30824">MEISNILTADVLDIIFDGKNKSYGAYELRKSYKRRMLLSLAGMLTIILFFIGTMLLANSKKERQATLMNVQDIELEKVNTEKEEVKPPPPPKPPEPPKQIATRIYTAPVISNEVRPEERPPENAELEEVKIGTQNIDGNPDDGTLAPPSMKGEGVSTGVIEEVVKKESDEPFMKVEIESSYPGGSEAWRRFLIKQLQRNYPQDAIDNGIQGTVIIQFIVDAEGNVSNVEALSGPEELRDAAIRVIQKSGKWIPAVQNKRHVKSYKKQPIGFLLANE</sequence>
<keyword evidence="7" id="KW-0653">Protein transport</keyword>
<dbReference type="GO" id="GO:0098797">
    <property type="term" value="C:plasma membrane protein complex"/>
    <property type="evidence" value="ECO:0007669"/>
    <property type="project" value="TreeGrafter"/>
</dbReference>
<gene>
    <name evidence="13" type="ORF">EV199_4484</name>
</gene>
<dbReference type="Pfam" id="PF03544">
    <property type="entry name" value="TonB_C"/>
    <property type="match status" value="1"/>
</dbReference>
<keyword evidence="9 11" id="KW-0472">Membrane</keyword>
<keyword evidence="5" id="KW-0997">Cell inner membrane</keyword>
<keyword evidence="14" id="KW-1185">Reference proteome</keyword>
<feature type="region of interest" description="Disordered" evidence="10">
    <location>
        <begin position="78"/>
        <end position="99"/>
    </location>
</feature>
<evidence type="ECO:0000313" key="13">
    <source>
        <dbReference type="EMBL" id="RZS72563.1"/>
    </source>
</evidence>
<evidence type="ECO:0000256" key="7">
    <source>
        <dbReference type="ARBA" id="ARBA00022927"/>
    </source>
</evidence>
<evidence type="ECO:0000256" key="6">
    <source>
        <dbReference type="ARBA" id="ARBA00022692"/>
    </source>
</evidence>
<dbReference type="InterPro" id="IPR051045">
    <property type="entry name" value="TonB-dependent_transducer"/>
</dbReference>
<name>A0A4Q7MZA1_9BACT</name>
<evidence type="ECO:0000256" key="1">
    <source>
        <dbReference type="ARBA" id="ARBA00004383"/>
    </source>
</evidence>
<accession>A0A4Q7MZA1</accession>
<dbReference type="PRINTS" id="PR01374">
    <property type="entry name" value="TONBPROTEIN"/>
</dbReference>
<dbReference type="GO" id="GO:0031992">
    <property type="term" value="F:energy transducer activity"/>
    <property type="evidence" value="ECO:0007669"/>
    <property type="project" value="InterPro"/>
</dbReference>
<dbReference type="GO" id="GO:0015891">
    <property type="term" value="P:siderophore transport"/>
    <property type="evidence" value="ECO:0007669"/>
    <property type="project" value="InterPro"/>
</dbReference>
<evidence type="ECO:0000256" key="8">
    <source>
        <dbReference type="ARBA" id="ARBA00022989"/>
    </source>
</evidence>
<comment type="similarity">
    <text evidence="2">Belongs to the TonB family.</text>
</comment>
<proteinExistence type="inferred from homology"/>
<evidence type="ECO:0000256" key="4">
    <source>
        <dbReference type="ARBA" id="ARBA00022475"/>
    </source>
</evidence>
<dbReference type="PANTHER" id="PTHR33446">
    <property type="entry name" value="PROTEIN TONB-RELATED"/>
    <property type="match status" value="1"/>
</dbReference>
<evidence type="ECO:0000256" key="2">
    <source>
        <dbReference type="ARBA" id="ARBA00006555"/>
    </source>
</evidence>
<evidence type="ECO:0000259" key="12">
    <source>
        <dbReference type="PROSITE" id="PS52015"/>
    </source>
</evidence>
<evidence type="ECO:0000256" key="10">
    <source>
        <dbReference type="SAM" id="MobiDB-lite"/>
    </source>
</evidence>
<dbReference type="InterPro" id="IPR003538">
    <property type="entry name" value="TonB"/>
</dbReference>
<feature type="transmembrane region" description="Helical" evidence="11">
    <location>
        <begin position="37"/>
        <end position="57"/>
    </location>
</feature>
<dbReference type="NCBIfam" id="TIGR01352">
    <property type="entry name" value="tonB_Cterm"/>
    <property type="match status" value="1"/>
</dbReference>
<dbReference type="OrthoDB" id="1039448at2"/>
<keyword evidence="3" id="KW-0813">Transport</keyword>